<keyword evidence="1" id="KW-0812">Transmembrane</keyword>
<gene>
    <name evidence="2" type="ORF">LY90DRAFT_501395</name>
</gene>
<dbReference type="PANTHER" id="PTHR38421:SF1">
    <property type="entry name" value="TRANSMEMBRANE PROTEIN"/>
    <property type="match status" value="1"/>
</dbReference>
<keyword evidence="1" id="KW-1133">Transmembrane helix</keyword>
<dbReference type="AlphaFoldDB" id="A0A1Y2F0Y8"/>
<keyword evidence="1" id="KW-0472">Membrane</keyword>
<evidence type="ECO:0000256" key="1">
    <source>
        <dbReference type="SAM" id="Phobius"/>
    </source>
</evidence>
<organism evidence="2 3">
    <name type="scientific">Neocallimastix californiae</name>
    <dbReference type="NCBI Taxonomy" id="1754190"/>
    <lineage>
        <taxon>Eukaryota</taxon>
        <taxon>Fungi</taxon>
        <taxon>Fungi incertae sedis</taxon>
        <taxon>Chytridiomycota</taxon>
        <taxon>Chytridiomycota incertae sedis</taxon>
        <taxon>Neocallimastigomycetes</taxon>
        <taxon>Neocallimastigales</taxon>
        <taxon>Neocallimastigaceae</taxon>
        <taxon>Neocallimastix</taxon>
    </lineage>
</organism>
<accession>A0A1Y2F0Y8</accession>
<name>A0A1Y2F0Y8_9FUNG</name>
<feature type="transmembrane region" description="Helical" evidence="1">
    <location>
        <begin position="61"/>
        <end position="84"/>
    </location>
</feature>
<dbReference type="PANTHER" id="PTHR38421">
    <property type="entry name" value="TRANSMEMBRANE PROTEIN USGS"/>
    <property type="match status" value="1"/>
</dbReference>
<evidence type="ECO:0000313" key="3">
    <source>
        <dbReference type="Proteomes" id="UP000193920"/>
    </source>
</evidence>
<dbReference type="EMBL" id="MCOG01000019">
    <property type="protein sequence ID" value="ORY77510.1"/>
    <property type="molecule type" value="Genomic_DNA"/>
</dbReference>
<feature type="transmembrane region" description="Helical" evidence="1">
    <location>
        <begin position="276"/>
        <end position="296"/>
    </location>
</feature>
<dbReference type="OrthoDB" id="10041630at2759"/>
<feature type="transmembrane region" description="Helical" evidence="1">
    <location>
        <begin position="104"/>
        <end position="124"/>
    </location>
</feature>
<protein>
    <submittedName>
        <fullName evidence="2">Uncharacterized protein</fullName>
    </submittedName>
</protein>
<keyword evidence="3" id="KW-1185">Reference proteome</keyword>
<evidence type="ECO:0000313" key="2">
    <source>
        <dbReference type="EMBL" id="ORY77510.1"/>
    </source>
</evidence>
<feature type="transmembrane region" description="Helical" evidence="1">
    <location>
        <begin position="192"/>
        <end position="216"/>
    </location>
</feature>
<reference evidence="2 3" key="1">
    <citation type="submission" date="2016-08" db="EMBL/GenBank/DDBJ databases">
        <title>A Parts List for Fungal Cellulosomes Revealed by Comparative Genomics.</title>
        <authorList>
            <consortium name="DOE Joint Genome Institute"/>
            <person name="Haitjema C.H."/>
            <person name="Gilmore S.P."/>
            <person name="Henske J.K."/>
            <person name="Solomon K.V."/>
            <person name="De Groot R."/>
            <person name="Kuo A."/>
            <person name="Mondo S.J."/>
            <person name="Salamov A.A."/>
            <person name="Labutti K."/>
            <person name="Zhao Z."/>
            <person name="Chiniquy J."/>
            <person name="Barry K."/>
            <person name="Brewer H.M."/>
            <person name="Purvine S.O."/>
            <person name="Wright A.T."/>
            <person name="Boxma B."/>
            <person name="Van Alen T."/>
            <person name="Hackstein J.H."/>
            <person name="Baker S.E."/>
            <person name="Grigoriev I.V."/>
            <person name="O'Malley M.A."/>
        </authorList>
    </citation>
    <scope>NUCLEOTIDE SEQUENCE [LARGE SCALE GENOMIC DNA]</scope>
    <source>
        <strain evidence="2 3">G1</strain>
    </source>
</reference>
<comment type="caution">
    <text evidence="2">The sequence shown here is derived from an EMBL/GenBank/DDBJ whole genome shotgun (WGS) entry which is preliminary data.</text>
</comment>
<dbReference type="Proteomes" id="UP000193920">
    <property type="component" value="Unassembled WGS sequence"/>
</dbReference>
<feature type="transmembrane region" description="Helical" evidence="1">
    <location>
        <begin position="236"/>
        <end position="255"/>
    </location>
</feature>
<proteinExistence type="predicted"/>
<sequence length="330" mass="38430">MLFKSSKRETKEDDILPPYTPIEYKWNFKTLFLGFILGLEGIKNILAHEKTRNKLARDTSLFLIVTLLIYIAGQSLSIPFHLLKVLKVFGFSNAGFLADTINKILFWILKIYPQATLLIIRYIYPKYLDDLFFESFRGFPLEFKKDEIPSIEVLSALDYARQLSKCKPRRSYTRLMFNYCKRLIKKLSKGSLIYILISIPGIGKLILPSMLVMAISQFLPFKISCGLGLATFFSSYIKKLVTVILFNCIFGVRTMNREVLEPYFCRVEMTSEEKSLWFKTYEPLLFGFMGIFYILFIQPYYGPLFFAFAQGAMPTLLIEIFKYHQPSLKD</sequence>